<sequence length="334" mass="37209">MVAASMADGGKRSVGAAGAPFVNVRVHPRVSAPPSNGTVTVPFSPKPDAETAWRHGLKSGGSDSSSCATAVTVRWRESRDFVIIPPPSFEGPVKAAFLFVIGAGVPLDFLWDTLFRNGEEEKFSVYVHLTPGFQLGSTTTGLSYFHGRQASNSHGASSFIHKTEKRYNPNMSPAIRKDKWRKGSHRRFGFNFQRGRILKKASQEEHDCITNEHYVQTLFSIKGLEDEPKIIMLTYTSLDQSSDPKDKMTWHPKKFEYDTFSPEHVNAIKAEIEVPPLYKNGLNSLIVLGAWTLWTHRNGIVFEGLVPNLNRATSCASDERRLWEMADAKLMGNQ</sequence>
<evidence type="ECO:0000256" key="1">
    <source>
        <dbReference type="ARBA" id="ARBA00004606"/>
    </source>
</evidence>
<reference evidence="6" key="2">
    <citation type="submission" date="2021-12" db="EMBL/GenBank/DDBJ databases">
        <title>Resequencing data analysis of finger millet.</title>
        <authorList>
            <person name="Hatakeyama M."/>
            <person name="Aluri S."/>
            <person name="Balachadran M.T."/>
            <person name="Sivarajan S.R."/>
            <person name="Poveda L."/>
            <person name="Shimizu-Inatsugi R."/>
            <person name="Schlapbach R."/>
            <person name="Sreeman S.M."/>
            <person name="Shimizu K.K."/>
        </authorList>
    </citation>
    <scope>NUCLEOTIDE SEQUENCE</scope>
</reference>
<dbReference type="Proteomes" id="UP001054889">
    <property type="component" value="Unassembled WGS sequence"/>
</dbReference>
<evidence type="ECO:0000256" key="4">
    <source>
        <dbReference type="ARBA" id="ARBA00023136"/>
    </source>
</evidence>
<dbReference type="PANTHER" id="PTHR31042">
    <property type="entry name" value="CORE-2/I-BRANCHING BETA-1,6-N-ACETYLGLUCOSAMINYLTRANSFERASE FAMILY PROTEIN-RELATED"/>
    <property type="match status" value="1"/>
</dbReference>
<dbReference type="InterPro" id="IPR003406">
    <property type="entry name" value="Glyco_trans_14"/>
</dbReference>
<organism evidence="6 7">
    <name type="scientific">Eleusine coracana subsp. coracana</name>
    <dbReference type="NCBI Taxonomy" id="191504"/>
    <lineage>
        <taxon>Eukaryota</taxon>
        <taxon>Viridiplantae</taxon>
        <taxon>Streptophyta</taxon>
        <taxon>Embryophyta</taxon>
        <taxon>Tracheophyta</taxon>
        <taxon>Spermatophyta</taxon>
        <taxon>Magnoliopsida</taxon>
        <taxon>Liliopsida</taxon>
        <taxon>Poales</taxon>
        <taxon>Poaceae</taxon>
        <taxon>PACMAD clade</taxon>
        <taxon>Chloridoideae</taxon>
        <taxon>Cynodonteae</taxon>
        <taxon>Eleusininae</taxon>
        <taxon>Eleusine</taxon>
    </lineage>
</organism>
<keyword evidence="5" id="KW-0325">Glycoprotein</keyword>
<keyword evidence="4" id="KW-0472">Membrane</keyword>
<dbReference type="PANTHER" id="PTHR31042:SF70">
    <property type="entry name" value="OS01G0695200 PROTEIN"/>
    <property type="match status" value="1"/>
</dbReference>
<comment type="subcellular location">
    <subcellularLocation>
        <location evidence="1">Membrane</location>
        <topology evidence="1">Single-pass type II membrane protein</topology>
    </subcellularLocation>
</comment>
<evidence type="ECO:0000313" key="6">
    <source>
        <dbReference type="EMBL" id="GJN40094.1"/>
    </source>
</evidence>
<reference evidence="6" key="1">
    <citation type="journal article" date="2018" name="DNA Res.">
        <title>Multiple hybrid de novo genome assembly of finger millet, an orphan allotetraploid crop.</title>
        <authorList>
            <person name="Hatakeyama M."/>
            <person name="Aluri S."/>
            <person name="Balachadran M.T."/>
            <person name="Sivarajan S.R."/>
            <person name="Patrignani A."/>
            <person name="Gruter S."/>
            <person name="Poveda L."/>
            <person name="Shimizu-Inatsugi R."/>
            <person name="Baeten J."/>
            <person name="Francoijs K.J."/>
            <person name="Nataraja K.N."/>
            <person name="Reddy Y.A.N."/>
            <person name="Phadnis S."/>
            <person name="Ravikumar R.L."/>
            <person name="Schlapbach R."/>
            <person name="Sreeman S.M."/>
            <person name="Shimizu K.K."/>
        </authorList>
    </citation>
    <scope>NUCLEOTIDE SEQUENCE</scope>
</reference>
<evidence type="ECO:0000256" key="2">
    <source>
        <dbReference type="ARBA" id="ARBA00022676"/>
    </source>
</evidence>
<dbReference type="InterPro" id="IPR044174">
    <property type="entry name" value="BC10-like"/>
</dbReference>
<dbReference type="AlphaFoldDB" id="A0AAV5FWM0"/>
<keyword evidence="7" id="KW-1185">Reference proteome</keyword>
<keyword evidence="3" id="KW-0808">Transferase</keyword>
<dbReference type="Pfam" id="PF02485">
    <property type="entry name" value="Branch"/>
    <property type="match status" value="2"/>
</dbReference>
<name>A0AAV5FWM0_ELECO</name>
<accession>A0AAV5FWM0</accession>
<evidence type="ECO:0000313" key="7">
    <source>
        <dbReference type="Proteomes" id="UP001054889"/>
    </source>
</evidence>
<dbReference type="EMBL" id="BQKI01000103">
    <property type="protein sequence ID" value="GJN40094.1"/>
    <property type="molecule type" value="Genomic_DNA"/>
</dbReference>
<comment type="caution">
    <text evidence="6">The sequence shown here is derived from an EMBL/GenBank/DDBJ whole genome shotgun (WGS) entry which is preliminary data.</text>
</comment>
<protein>
    <submittedName>
        <fullName evidence="6">Uncharacterized protein</fullName>
    </submittedName>
</protein>
<proteinExistence type="predicted"/>
<dbReference type="GO" id="GO:0016757">
    <property type="term" value="F:glycosyltransferase activity"/>
    <property type="evidence" value="ECO:0007669"/>
    <property type="project" value="UniProtKB-KW"/>
</dbReference>
<evidence type="ECO:0000256" key="5">
    <source>
        <dbReference type="ARBA" id="ARBA00023180"/>
    </source>
</evidence>
<evidence type="ECO:0000256" key="3">
    <source>
        <dbReference type="ARBA" id="ARBA00022679"/>
    </source>
</evidence>
<dbReference type="GO" id="GO:0016020">
    <property type="term" value="C:membrane"/>
    <property type="evidence" value="ECO:0007669"/>
    <property type="project" value="UniProtKB-SubCell"/>
</dbReference>
<keyword evidence="2" id="KW-0328">Glycosyltransferase</keyword>
<gene>
    <name evidence="6" type="primary">gb29262</name>
    <name evidence="6" type="ORF">PR202_gb29262</name>
</gene>